<feature type="domain" description="NADP-dependent oxidoreductase" evidence="2">
    <location>
        <begin position="2"/>
        <end position="179"/>
    </location>
</feature>
<evidence type="ECO:0000313" key="3">
    <source>
        <dbReference type="EMBL" id="MBV7275695.1"/>
    </source>
</evidence>
<protein>
    <submittedName>
        <fullName evidence="3">Aldo/keto reductase</fullName>
    </submittedName>
</protein>
<gene>
    <name evidence="3" type="ORF">I6U48_22620</name>
</gene>
<dbReference type="Pfam" id="PF00248">
    <property type="entry name" value="Aldo_ket_red"/>
    <property type="match status" value="1"/>
</dbReference>
<dbReference type="RefSeq" id="WP_218322747.1">
    <property type="nucleotide sequence ID" value="NZ_JAEEGC010000134.1"/>
</dbReference>
<dbReference type="Proteomes" id="UP000694308">
    <property type="component" value="Unassembled WGS sequence"/>
</dbReference>
<dbReference type="InterPro" id="IPR023210">
    <property type="entry name" value="NADP_OxRdtase_dom"/>
</dbReference>
<dbReference type="PANTHER" id="PTHR43625">
    <property type="entry name" value="AFLATOXIN B1 ALDEHYDE REDUCTASE"/>
    <property type="match status" value="1"/>
</dbReference>
<keyword evidence="4" id="KW-1185">Reference proteome</keyword>
<sequence length="232" mass="25436">MRMTNTTGCLNKSESIATIHAAIDAGIQLINTADFYSSGYNEMLIGEALNGHKRDKTFISVKFGGLSDPKGNYYGLDVRTLTIKNYITYSLKRLNVDYIDLYQPGRINLGIPVEETIGAISDLVKAGYVRHIGISEVDADTLRKANSVHPISFIESEYSLFNRRIETEILPTARELGIGAKKVSQIQDAIKAADITLSENEVKRIEAVIPESAIAGAAQPNGLLFKNGIMVR</sequence>
<dbReference type="InterPro" id="IPR050791">
    <property type="entry name" value="Aldo-Keto_reductase"/>
</dbReference>
<dbReference type="EMBL" id="JAEEGC010000134">
    <property type="protein sequence ID" value="MBV7275695.1"/>
    <property type="molecule type" value="Genomic_DNA"/>
</dbReference>
<dbReference type="GO" id="GO:0016491">
    <property type="term" value="F:oxidoreductase activity"/>
    <property type="evidence" value="ECO:0007669"/>
    <property type="project" value="UniProtKB-KW"/>
</dbReference>
<dbReference type="GO" id="GO:0005737">
    <property type="term" value="C:cytoplasm"/>
    <property type="evidence" value="ECO:0007669"/>
    <property type="project" value="TreeGrafter"/>
</dbReference>
<evidence type="ECO:0000313" key="4">
    <source>
        <dbReference type="Proteomes" id="UP000694308"/>
    </source>
</evidence>
<evidence type="ECO:0000256" key="1">
    <source>
        <dbReference type="ARBA" id="ARBA00023002"/>
    </source>
</evidence>
<name>A0A949U1K7_9CLOT</name>
<dbReference type="AlphaFoldDB" id="A0A949U1K7"/>
<comment type="caution">
    <text evidence="3">The sequence shown here is derived from an EMBL/GenBank/DDBJ whole genome shotgun (WGS) entry which is preliminary data.</text>
</comment>
<proteinExistence type="predicted"/>
<evidence type="ECO:0000259" key="2">
    <source>
        <dbReference type="Pfam" id="PF00248"/>
    </source>
</evidence>
<dbReference type="PANTHER" id="PTHR43625:SF40">
    <property type="entry name" value="ALDO-KETO REDUCTASE YAKC [NADP(+)]"/>
    <property type="match status" value="1"/>
</dbReference>
<organism evidence="3 4">
    <name type="scientific">Clostridium thailandense</name>
    <dbReference type="NCBI Taxonomy" id="2794346"/>
    <lineage>
        <taxon>Bacteria</taxon>
        <taxon>Bacillati</taxon>
        <taxon>Bacillota</taxon>
        <taxon>Clostridia</taxon>
        <taxon>Eubacteriales</taxon>
        <taxon>Clostridiaceae</taxon>
        <taxon>Clostridium</taxon>
    </lineage>
</organism>
<reference evidence="3" key="1">
    <citation type="submission" date="2020-12" db="EMBL/GenBank/DDBJ databases">
        <title>Clostridium thailandense sp. nov., a novel acetogenic bacterium isolated from peat land soil in Thailand.</title>
        <authorList>
            <person name="Chaikitkaew S."/>
            <person name="Birkeland N.K."/>
        </authorList>
    </citation>
    <scope>NUCLEOTIDE SEQUENCE</scope>
    <source>
        <strain evidence="3">PL3</strain>
    </source>
</reference>
<accession>A0A949U1K7</accession>
<keyword evidence="1" id="KW-0560">Oxidoreductase</keyword>